<proteinExistence type="predicted"/>
<reference evidence="1 2" key="1">
    <citation type="submission" date="2014-04" db="EMBL/GenBank/DDBJ databases">
        <authorList>
            <consortium name="DOE Joint Genome Institute"/>
            <person name="Kuo A."/>
            <person name="Zuccaro A."/>
            <person name="Kohler A."/>
            <person name="Nagy L.G."/>
            <person name="Floudas D."/>
            <person name="Copeland A."/>
            <person name="Barry K.W."/>
            <person name="Cichocki N."/>
            <person name="Veneault-Fourrey C."/>
            <person name="LaButti K."/>
            <person name="Lindquist E.A."/>
            <person name="Lipzen A."/>
            <person name="Lundell T."/>
            <person name="Morin E."/>
            <person name="Murat C."/>
            <person name="Sun H."/>
            <person name="Tunlid A."/>
            <person name="Henrissat B."/>
            <person name="Grigoriev I.V."/>
            <person name="Hibbett D.S."/>
            <person name="Martin F."/>
            <person name="Nordberg H.P."/>
            <person name="Cantor M.N."/>
            <person name="Hua S.X."/>
        </authorList>
    </citation>
    <scope>NUCLEOTIDE SEQUENCE [LARGE SCALE GENOMIC DNA]</scope>
    <source>
        <strain evidence="1 2">MAFF 305830</strain>
    </source>
</reference>
<accession>A0A0C3ALK9</accession>
<dbReference type="AlphaFoldDB" id="A0A0C3ALK9"/>
<dbReference type="HOGENOM" id="CLU_051550_0_0_1"/>
<sequence length="435" mass="49593">MLVSTIDSKRTTSAVQRTPVEVWQMILLPLVESPLFPRSGDNVVDGKAIFSICCHSGWIYDKMEALRLHLRLVCQTWNAILDLKDAGHHLASYDHGYIYRKYRWDEDNRKIRRIESIRPCANCMTEPEGYSQAIGIPGDDTTKLVSLLLFPSWEADADYQLEFITGVLDNAPQLRALEISEHEISRDDFTHIINHHALARITHLSVGLLEADSQALGAASFPAVQFLRLEVVNRDPQDHVPNWHFPSITSFYLHRDESLKKGGDLFEGLDQFIALHGEKLTSMLIDYTSMGRRDDSKPYHDDKKFWEWFPNLQLFGPAMGALGSLSRPPPQIKLTSLAIRGLHIWNSSRTTYPLDVHIDELLQTCKNLGIKKLVMTNSWETPPYNDTTEHSSWSKRLFEETAANGIQIFDSDGFPATHPMAVRFIEGLRKDALRE</sequence>
<dbReference type="EMBL" id="KN824400">
    <property type="protein sequence ID" value="KIM20929.1"/>
    <property type="molecule type" value="Genomic_DNA"/>
</dbReference>
<protein>
    <submittedName>
        <fullName evidence="1">Uncharacterized protein</fullName>
    </submittedName>
</protein>
<dbReference type="Proteomes" id="UP000054097">
    <property type="component" value="Unassembled WGS sequence"/>
</dbReference>
<name>A0A0C3ALK9_SERVB</name>
<evidence type="ECO:0000313" key="2">
    <source>
        <dbReference type="Proteomes" id="UP000054097"/>
    </source>
</evidence>
<evidence type="ECO:0000313" key="1">
    <source>
        <dbReference type="EMBL" id="KIM20929.1"/>
    </source>
</evidence>
<reference evidence="2" key="2">
    <citation type="submission" date="2015-01" db="EMBL/GenBank/DDBJ databases">
        <title>Evolutionary Origins and Diversification of the Mycorrhizal Mutualists.</title>
        <authorList>
            <consortium name="DOE Joint Genome Institute"/>
            <consortium name="Mycorrhizal Genomics Consortium"/>
            <person name="Kohler A."/>
            <person name="Kuo A."/>
            <person name="Nagy L.G."/>
            <person name="Floudas D."/>
            <person name="Copeland A."/>
            <person name="Barry K.W."/>
            <person name="Cichocki N."/>
            <person name="Veneault-Fourrey C."/>
            <person name="LaButti K."/>
            <person name="Lindquist E.A."/>
            <person name="Lipzen A."/>
            <person name="Lundell T."/>
            <person name="Morin E."/>
            <person name="Murat C."/>
            <person name="Riley R."/>
            <person name="Ohm R."/>
            <person name="Sun H."/>
            <person name="Tunlid A."/>
            <person name="Henrissat B."/>
            <person name="Grigoriev I.V."/>
            <person name="Hibbett D.S."/>
            <person name="Martin F."/>
        </authorList>
    </citation>
    <scope>NUCLEOTIDE SEQUENCE [LARGE SCALE GENOMIC DNA]</scope>
    <source>
        <strain evidence="2">MAFF 305830</strain>
    </source>
</reference>
<dbReference type="OrthoDB" id="3258324at2759"/>
<keyword evidence="2" id="KW-1185">Reference proteome</keyword>
<gene>
    <name evidence="1" type="ORF">M408DRAFT_305897</name>
</gene>
<organism evidence="1 2">
    <name type="scientific">Serendipita vermifera MAFF 305830</name>
    <dbReference type="NCBI Taxonomy" id="933852"/>
    <lineage>
        <taxon>Eukaryota</taxon>
        <taxon>Fungi</taxon>
        <taxon>Dikarya</taxon>
        <taxon>Basidiomycota</taxon>
        <taxon>Agaricomycotina</taxon>
        <taxon>Agaricomycetes</taxon>
        <taxon>Sebacinales</taxon>
        <taxon>Serendipitaceae</taxon>
        <taxon>Serendipita</taxon>
    </lineage>
</organism>